<comment type="caution">
    <text evidence="1">The sequence shown here is derived from an EMBL/GenBank/DDBJ whole genome shotgun (WGS) entry which is preliminary data.</text>
</comment>
<evidence type="ECO:0000313" key="2">
    <source>
        <dbReference type="Proteomes" id="UP001620626"/>
    </source>
</evidence>
<dbReference type="AlphaFoldDB" id="A0ABD2L4V4"/>
<name>A0ABD2L4V4_9BILA</name>
<organism evidence="1 2">
    <name type="scientific">Heterodera trifolii</name>
    <dbReference type="NCBI Taxonomy" id="157864"/>
    <lineage>
        <taxon>Eukaryota</taxon>
        <taxon>Metazoa</taxon>
        <taxon>Ecdysozoa</taxon>
        <taxon>Nematoda</taxon>
        <taxon>Chromadorea</taxon>
        <taxon>Rhabditida</taxon>
        <taxon>Tylenchina</taxon>
        <taxon>Tylenchomorpha</taxon>
        <taxon>Tylenchoidea</taxon>
        <taxon>Heteroderidae</taxon>
        <taxon>Heteroderinae</taxon>
        <taxon>Heterodera</taxon>
    </lineage>
</organism>
<dbReference type="Proteomes" id="UP001620626">
    <property type="component" value="Unassembled WGS sequence"/>
</dbReference>
<keyword evidence="2" id="KW-1185">Reference proteome</keyword>
<gene>
    <name evidence="1" type="ORF">niasHT_014976</name>
</gene>
<protein>
    <submittedName>
        <fullName evidence="1">Uncharacterized protein</fullName>
    </submittedName>
</protein>
<reference evidence="1 2" key="1">
    <citation type="submission" date="2024-10" db="EMBL/GenBank/DDBJ databases">
        <authorList>
            <person name="Kim D."/>
        </authorList>
    </citation>
    <scope>NUCLEOTIDE SEQUENCE [LARGE SCALE GENOMIC DNA]</scope>
    <source>
        <strain evidence="1">BH-2024</strain>
    </source>
</reference>
<evidence type="ECO:0000313" key="1">
    <source>
        <dbReference type="EMBL" id="KAL3110258.1"/>
    </source>
</evidence>
<proteinExistence type="predicted"/>
<dbReference type="EMBL" id="JBICBT010000548">
    <property type="protein sequence ID" value="KAL3110258.1"/>
    <property type="molecule type" value="Genomic_DNA"/>
</dbReference>
<accession>A0ABD2L4V4</accession>
<sequence>MTDNGTFKYESLSQSIPPFFPFQKIQQINDEEALPSPCAGDVASEEPGETDQNWGPILEWTGASDSYGIGNVLAAPGLSDGGCGANCALYVLRACEIIARICGGPRYSSTALSPAFSDEDVPMAGTSPAFIDFLDGILLLNGMPYDPDGMEGLFLRLFHLSRGSQGSFPVSPASTHTVSNSSRSSSDLCSNSTLGRLVSRTLAIWFMAAVKPSIPRLTLFKAWTMKFDTAEWVPPLCTKLRLGLGHRVQWDCIQRGAYFTFEHTLGW</sequence>